<feature type="transmembrane region" description="Helical" evidence="1">
    <location>
        <begin position="380"/>
        <end position="399"/>
    </location>
</feature>
<dbReference type="EMBL" id="JADKGY010000025">
    <property type="protein sequence ID" value="MBK9983742.1"/>
    <property type="molecule type" value="Genomic_DNA"/>
</dbReference>
<sequence>MDTTTNPETELKKWSENPLLKVIIIGFLILILMIPSMMITSLVQERSLRKMQVTNEVSSKWGQLQTVTGPYIEIPYLEEIKINSKLPSEWNEHKLYYFPHELVTNGTITPVIKKRSIFKVILYDSHLDIKGSFNYPDLTALNIAPDKIMWDKATVHMAVTDLSGISTQVNFVISDTIIPMTAAAPAGINLSNGLMCHLPEHLVKNEKLDFSITLNLKGSQGIYFSPVAGNNKVRMSSSWPSPKFEGQFLPDTSTISDKGFEASWTILDINRQITQQWTDVNPQSFQNVSIYRYDAPNGYETSSAKTPVFGVELFATVDQYTKNERTVKYAFLLITLTFAVYFFCEVLKKQKVHPLQYGLVGAALVIFFILLLSLSEHLGFDPAYVVASFATILLITLYSRSIFSEKRYATLVGGLLILLFGFIYIILQLEDFALLAGSIALFVIIALVMYLTRKVKWA</sequence>
<dbReference type="Pfam" id="PF06123">
    <property type="entry name" value="CreD"/>
    <property type="match status" value="1"/>
</dbReference>
<evidence type="ECO:0000256" key="1">
    <source>
        <dbReference type="SAM" id="Phobius"/>
    </source>
</evidence>
<dbReference type="PIRSF" id="PIRSF004548">
    <property type="entry name" value="CreD"/>
    <property type="match status" value="1"/>
</dbReference>
<keyword evidence="1" id="KW-0472">Membrane</keyword>
<dbReference type="AlphaFoldDB" id="A0A9D7XUH6"/>
<dbReference type="PANTHER" id="PTHR30092:SF0">
    <property type="entry name" value="INNER MEMBRANE PROTEIN CRED"/>
    <property type="match status" value="1"/>
</dbReference>
<comment type="caution">
    <text evidence="2">The sequence shown here is derived from an EMBL/GenBank/DDBJ whole genome shotgun (WGS) entry which is preliminary data.</text>
</comment>
<organism evidence="2 3">
    <name type="scientific">Candidatus Opimibacter skivensis</name>
    <dbReference type="NCBI Taxonomy" id="2982028"/>
    <lineage>
        <taxon>Bacteria</taxon>
        <taxon>Pseudomonadati</taxon>
        <taxon>Bacteroidota</taxon>
        <taxon>Saprospiria</taxon>
        <taxon>Saprospirales</taxon>
        <taxon>Saprospiraceae</taxon>
        <taxon>Candidatus Opimibacter</taxon>
    </lineage>
</organism>
<feature type="transmembrane region" description="Helical" evidence="1">
    <location>
        <begin position="22"/>
        <end position="43"/>
    </location>
</feature>
<dbReference type="NCBIfam" id="NF008712">
    <property type="entry name" value="PRK11715.1-1"/>
    <property type="match status" value="1"/>
</dbReference>
<accession>A0A9D7XUH6</accession>
<proteinExistence type="predicted"/>
<keyword evidence="1" id="KW-0812">Transmembrane</keyword>
<dbReference type="PANTHER" id="PTHR30092">
    <property type="entry name" value="INNER MEMBRANE PROTEIN CRED"/>
    <property type="match status" value="1"/>
</dbReference>
<feature type="transmembrane region" description="Helical" evidence="1">
    <location>
        <begin position="354"/>
        <end position="374"/>
    </location>
</feature>
<dbReference type="Proteomes" id="UP000808337">
    <property type="component" value="Unassembled WGS sequence"/>
</dbReference>
<reference evidence="2 3" key="1">
    <citation type="submission" date="2020-10" db="EMBL/GenBank/DDBJ databases">
        <title>Connecting structure to function with the recovery of over 1000 high-quality activated sludge metagenome-assembled genomes encoding full-length rRNA genes using long-read sequencing.</title>
        <authorList>
            <person name="Singleton C.M."/>
            <person name="Petriglieri F."/>
            <person name="Kristensen J.M."/>
            <person name="Kirkegaard R.H."/>
            <person name="Michaelsen T.Y."/>
            <person name="Andersen M.H."/>
            <person name="Karst S.M."/>
            <person name="Dueholm M.S."/>
            <person name="Nielsen P.H."/>
            <person name="Albertsen M."/>
        </authorList>
    </citation>
    <scope>NUCLEOTIDE SEQUENCE [LARGE SCALE GENOMIC DNA]</scope>
    <source>
        <strain evidence="2">Ribe_18-Q3-R11-54_MAXAC.273</strain>
    </source>
</reference>
<feature type="transmembrane region" description="Helical" evidence="1">
    <location>
        <begin position="433"/>
        <end position="452"/>
    </location>
</feature>
<evidence type="ECO:0000313" key="3">
    <source>
        <dbReference type="Proteomes" id="UP000808337"/>
    </source>
</evidence>
<dbReference type="GO" id="GO:0005886">
    <property type="term" value="C:plasma membrane"/>
    <property type="evidence" value="ECO:0007669"/>
    <property type="project" value="TreeGrafter"/>
</dbReference>
<dbReference type="InterPro" id="IPR010364">
    <property type="entry name" value="Uncharacterised_IM_CreD"/>
</dbReference>
<protein>
    <submittedName>
        <fullName evidence="2">Cell envelope integrity protein CreD</fullName>
    </submittedName>
</protein>
<keyword evidence="1" id="KW-1133">Transmembrane helix</keyword>
<feature type="transmembrane region" description="Helical" evidence="1">
    <location>
        <begin position="329"/>
        <end position="347"/>
    </location>
</feature>
<name>A0A9D7XUH6_9BACT</name>
<evidence type="ECO:0000313" key="2">
    <source>
        <dbReference type="EMBL" id="MBK9983742.1"/>
    </source>
</evidence>
<gene>
    <name evidence="2" type="primary">creD</name>
    <name evidence="2" type="ORF">IPP15_15460</name>
</gene>
<feature type="transmembrane region" description="Helical" evidence="1">
    <location>
        <begin position="408"/>
        <end position="427"/>
    </location>
</feature>